<evidence type="ECO:0000313" key="1">
    <source>
        <dbReference type="EMBL" id="MDR6783912.1"/>
    </source>
</evidence>
<proteinExistence type="predicted"/>
<protein>
    <submittedName>
        <fullName evidence="1">Uncharacterized protein</fullName>
    </submittedName>
</protein>
<gene>
    <name evidence="1" type="ORF">J2X78_002477</name>
</gene>
<comment type="caution">
    <text evidence="1">The sequence shown here is derived from an EMBL/GenBank/DDBJ whole genome shotgun (WGS) entry which is preliminary data.</text>
</comment>
<dbReference type="Proteomes" id="UP001246858">
    <property type="component" value="Unassembled WGS sequence"/>
</dbReference>
<organism evidence="1 2">
    <name type="scientific">Pedobacter africanus</name>
    <dbReference type="NCBI Taxonomy" id="151894"/>
    <lineage>
        <taxon>Bacteria</taxon>
        <taxon>Pseudomonadati</taxon>
        <taxon>Bacteroidota</taxon>
        <taxon>Sphingobacteriia</taxon>
        <taxon>Sphingobacteriales</taxon>
        <taxon>Sphingobacteriaceae</taxon>
        <taxon>Pedobacter</taxon>
    </lineage>
</organism>
<accession>A0ACC6KXC2</accession>
<evidence type="ECO:0000313" key="2">
    <source>
        <dbReference type="Proteomes" id="UP001246858"/>
    </source>
</evidence>
<sequence length="90" mass="9442">MTIMKNFKMLNKAEMKNVKGGEMCPPGYCQSSDGSCFPVDEEGGCSGESSAPKRYKCCPEGQPNSPQCSDCVVVPAGHTATCTLGVVTPC</sequence>
<reference evidence="1" key="1">
    <citation type="submission" date="2023-07" db="EMBL/GenBank/DDBJ databases">
        <title>Sorghum-associated microbial communities from plants grown in Nebraska, USA.</title>
        <authorList>
            <person name="Schachtman D."/>
        </authorList>
    </citation>
    <scope>NUCLEOTIDE SEQUENCE</scope>
    <source>
        <strain evidence="1">2697</strain>
    </source>
</reference>
<dbReference type="EMBL" id="JAVDTF010000002">
    <property type="protein sequence ID" value="MDR6783912.1"/>
    <property type="molecule type" value="Genomic_DNA"/>
</dbReference>
<name>A0ACC6KXC2_9SPHI</name>
<keyword evidence="2" id="KW-1185">Reference proteome</keyword>